<feature type="compositionally biased region" description="Low complexity" evidence="1">
    <location>
        <begin position="38"/>
        <end position="51"/>
    </location>
</feature>
<feature type="signal peptide" evidence="2">
    <location>
        <begin position="1"/>
        <end position="28"/>
    </location>
</feature>
<keyword evidence="4" id="KW-1185">Reference proteome</keyword>
<reference evidence="4" key="1">
    <citation type="submission" date="2018-12" db="EMBL/GenBank/DDBJ databases">
        <title>Tengunoibacter tsumagoiensis gen. nov., sp. nov., Dictyobacter kobayashii sp. nov., D. alpinus sp. nov., and D. joshuensis sp. nov. and description of Dictyobacteraceae fam. nov. within the order Ktedonobacterales isolated from Tengu-no-mugimeshi.</title>
        <authorList>
            <person name="Wang C.M."/>
            <person name="Zheng Y."/>
            <person name="Sakai Y."/>
            <person name="Toyoda A."/>
            <person name="Minakuchi Y."/>
            <person name="Abe K."/>
            <person name="Yokota A."/>
            <person name="Yabe S."/>
        </authorList>
    </citation>
    <scope>NUCLEOTIDE SEQUENCE [LARGE SCALE GENOMIC DNA]</scope>
    <source>
        <strain evidence="4">Uno11</strain>
    </source>
</reference>
<dbReference type="OrthoDB" id="159258at2"/>
<dbReference type="RefSeq" id="WP_126555769.1">
    <property type="nucleotide sequence ID" value="NZ_BIFS01000002.1"/>
</dbReference>
<proteinExistence type="predicted"/>
<dbReference type="PROSITE" id="PS51257">
    <property type="entry name" value="PROKAR_LIPOPROTEIN"/>
    <property type="match status" value="1"/>
</dbReference>
<feature type="chain" id="PRO_5019573473" description="Lipoprotein" evidence="2">
    <location>
        <begin position="29"/>
        <end position="330"/>
    </location>
</feature>
<comment type="caution">
    <text evidence="3">The sequence shown here is derived from an EMBL/GenBank/DDBJ whole genome shotgun (WGS) entry which is preliminary data.</text>
</comment>
<feature type="compositionally biased region" description="Polar residues" evidence="1">
    <location>
        <begin position="28"/>
        <end position="37"/>
    </location>
</feature>
<feature type="region of interest" description="Disordered" evidence="1">
    <location>
        <begin position="28"/>
        <end position="57"/>
    </location>
</feature>
<accession>A0A402AUE1</accession>
<gene>
    <name evidence="3" type="ORF">KDK_64690</name>
</gene>
<name>A0A402AUE1_9CHLR</name>
<sequence>MKKSINVCLGCCLLLLVLLMSACSNSPATTDNVQAKSPTTGTTPTTKAVTPIPTPTPTPKQLLEKSSQAMNDLTGVHFTLDAKRQDITPAAANPSGDILQALLPLPGREAYNSWKQGEGDESGANTSQIHLQEQQKPPTFDAHSGSIFTMDQRIQGDNVYLLGDPIANQKWYVISKKILDEQTNTQVFAVSAIAQIRSLIDLAQQKSTLNDKGLETINGITLRHIQATFSEENRTDLRAIDVENYNSFLSSLHTENTQGSSDFWIDANTGYVYRAISDIDYKIMDDRYAPSTIQQTLTFNCSRFNQSVSITIPQNPISTNDINQIYDPRG</sequence>
<keyword evidence="2" id="KW-0732">Signal</keyword>
<dbReference type="AlphaFoldDB" id="A0A402AUE1"/>
<protein>
    <recommendedName>
        <fullName evidence="5">Lipoprotein</fullName>
    </recommendedName>
</protein>
<dbReference type="Proteomes" id="UP000287188">
    <property type="component" value="Unassembled WGS sequence"/>
</dbReference>
<evidence type="ECO:0000256" key="2">
    <source>
        <dbReference type="SAM" id="SignalP"/>
    </source>
</evidence>
<evidence type="ECO:0000313" key="4">
    <source>
        <dbReference type="Proteomes" id="UP000287188"/>
    </source>
</evidence>
<dbReference type="Gene3D" id="2.50.20.20">
    <property type="match status" value="1"/>
</dbReference>
<evidence type="ECO:0000256" key="1">
    <source>
        <dbReference type="SAM" id="MobiDB-lite"/>
    </source>
</evidence>
<organism evidence="3 4">
    <name type="scientific">Dictyobacter kobayashii</name>
    <dbReference type="NCBI Taxonomy" id="2014872"/>
    <lineage>
        <taxon>Bacteria</taxon>
        <taxon>Bacillati</taxon>
        <taxon>Chloroflexota</taxon>
        <taxon>Ktedonobacteria</taxon>
        <taxon>Ktedonobacterales</taxon>
        <taxon>Dictyobacteraceae</taxon>
        <taxon>Dictyobacter</taxon>
    </lineage>
</organism>
<dbReference type="EMBL" id="BIFS01000002">
    <property type="protein sequence ID" value="GCE22669.1"/>
    <property type="molecule type" value="Genomic_DNA"/>
</dbReference>
<evidence type="ECO:0000313" key="3">
    <source>
        <dbReference type="EMBL" id="GCE22669.1"/>
    </source>
</evidence>
<evidence type="ECO:0008006" key="5">
    <source>
        <dbReference type="Google" id="ProtNLM"/>
    </source>
</evidence>